<evidence type="ECO:0008006" key="4">
    <source>
        <dbReference type="Google" id="ProtNLM"/>
    </source>
</evidence>
<organism evidence="2 3">
    <name type="scientific">Aspergillus lucknowensis</name>
    <dbReference type="NCBI Taxonomy" id="176173"/>
    <lineage>
        <taxon>Eukaryota</taxon>
        <taxon>Fungi</taxon>
        <taxon>Dikarya</taxon>
        <taxon>Ascomycota</taxon>
        <taxon>Pezizomycotina</taxon>
        <taxon>Eurotiomycetes</taxon>
        <taxon>Eurotiomycetidae</taxon>
        <taxon>Eurotiales</taxon>
        <taxon>Aspergillaceae</taxon>
        <taxon>Aspergillus</taxon>
        <taxon>Aspergillus subgen. Nidulantes</taxon>
    </lineage>
</organism>
<dbReference type="RefSeq" id="XP_070885497.1">
    <property type="nucleotide sequence ID" value="XM_071024528.1"/>
</dbReference>
<name>A0ABR4LT06_9EURO</name>
<comment type="caution">
    <text evidence="2">The sequence shown here is derived from an EMBL/GenBank/DDBJ whole genome shotgun (WGS) entry which is preliminary data.</text>
</comment>
<feature type="chain" id="PRO_5047129453" description="Secreted protein" evidence="1">
    <location>
        <begin position="32"/>
        <end position="86"/>
    </location>
</feature>
<feature type="signal peptide" evidence="1">
    <location>
        <begin position="1"/>
        <end position="31"/>
    </location>
</feature>
<keyword evidence="1" id="KW-0732">Signal</keyword>
<evidence type="ECO:0000313" key="3">
    <source>
        <dbReference type="Proteomes" id="UP001610432"/>
    </source>
</evidence>
<keyword evidence="3" id="KW-1185">Reference proteome</keyword>
<reference evidence="2 3" key="1">
    <citation type="submission" date="2024-07" db="EMBL/GenBank/DDBJ databases">
        <title>Section-level genome sequencing and comparative genomics of Aspergillus sections Usti and Cavernicolus.</title>
        <authorList>
            <consortium name="Lawrence Berkeley National Laboratory"/>
            <person name="Nybo J.L."/>
            <person name="Vesth T.C."/>
            <person name="Theobald S."/>
            <person name="Frisvad J.C."/>
            <person name="Larsen T.O."/>
            <person name="Kjaerboelling I."/>
            <person name="Rothschild-Mancinelli K."/>
            <person name="Lyhne E.K."/>
            <person name="Kogle M.E."/>
            <person name="Barry K."/>
            <person name="Clum A."/>
            <person name="Na H."/>
            <person name="Ledsgaard L."/>
            <person name="Lin J."/>
            <person name="Lipzen A."/>
            <person name="Kuo A."/>
            <person name="Riley R."/>
            <person name="Mondo S."/>
            <person name="Labutti K."/>
            <person name="Haridas S."/>
            <person name="Pangalinan J."/>
            <person name="Salamov A.A."/>
            <person name="Simmons B.A."/>
            <person name="Magnuson J.K."/>
            <person name="Chen J."/>
            <person name="Drula E."/>
            <person name="Henrissat B."/>
            <person name="Wiebenga A."/>
            <person name="Lubbers R.J."/>
            <person name="Gomes A.C."/>
            <person name="Macurrencykelacurrency M.R."/>
            <person name="Stajich J."/>
            <person name="Grigoriev I.V."/>
            <person name="Mortensen U.H."/>
            <person name="De Vries R.P."/>
            <person name="Baker S.E."/>
            <person name="Andersen M.R."/>
        </authorList>
    </citation>
    <scope>NUCLEOTIDE SEQUENCE [LARGE SCALE GENOMIC DNA]</scope>
    <source>
        <strain evidence="2 3">CBS 449.75</strain>
    </source>
</reference>
<evidence type="ECO:0000313" key="2">
    <source>
        <dbReference type="EMBL" id="KAL2866518.1"/>
    </source>
</evidence>
<evidence type="ECO:0000256" key="1">
    <source>
        <dbReference type="SAM" id="SignalP"/>
    </source>
</evidence>
<dbReference type="EMBL" id="JBFXLQ010000024">
    <property type="protein sequence ID" value="KAL2866518.1"/>
    <property type="molecule type" value="Genomic_DNA"/>
</dbReference>
<accession>A0ABR4LT06</accession>
<gene>
    <name evidence="2" type="ORF">BJX67DRAFT_129736</name>
</gene>
<dbReference type="GeneID" id="98139600"/>
<proteinExistence type="predicted"/>
<dbReference type="Proteomes" id="UP001610432">
    <property type="component" value="Unassembled WGS sequence"/>
</dbReference>
<protein>
    <recommendedName>
        <fullName evidence="4">Secreted protein</fullName>
    </recommendedName>
</protein>
<sequence>MGGASRGFWRCRSSDLLCLAMALWLLQKPTTVPRWCRRIQRNPDRMTCPSNDGSYIISCELRSNTLPSCRGNLRRSLDASRKNRHA</sequence>